<dbReference type="AlphaFoldDB" id="A0A371HTU3"/>
<protein>
    <submittedName>
        <fullName evidence="3">Pol</fullName>
    </submittedName>
</protein>
<evidence type="ECO:0000259" key="2">
    <source>
        <dbReference type="PROSITE" id="PS50994"/>
    </source>
</evidence>
<keyword evidence="1" id="KW-0812">Transmembrane</keyword>
<proteinExistence type="predicted"/>
<keyword evidence="1" id="KW-0472">Membrane</keyword>
<dbReference type="Gene3D" id="3.30.420.10">
    <property type="entry name" value="Ribonuclease H-like superfamily/Ribonuclease H"/>
    <property type="match status" value="1"/>
</dbReference>
<dbReference type="Proteomes" id="UP000257109">
    <property type="component" value="Unassembled WGS sequence"/>
</dbReference>
<dbReference type="InterPro" id="IPR036397">
    <property type="entry name" value="RNaseH_sf"/>
</dbReference>
<organism evidence="3 4">
    <name type="scientific">Mucuna pruriens</name>
    <name type="common">Velvet bean</name>
    <name type="synonym">Dolichos pruriens</name>
    <dbReference type="NCBI Taxonomy" id="157652"/>
    <lineage>
        <taxon>Eukaryota</taxon>
        <taxon>Viridiplantae</taxon>
        <taxon>Streptophyta</taxon>
        <taxon>Embryophyta</taxon>
        <taxon>Tracheophyta</taxon>
        <taxon>Spermatophyta</taxon>
        <taxon>Magnoliopsida</taxon>
        <taxon>eudicotyledons</taxon>
        <taxon>Gunneridae</taxon>
        <taxon>Pentapetalae</taxon>
        <taxon>rosids</taxon>
        <taxon>fabids</taxon>
        <taxon>Fabales</taxon>
        <taxon>Fabaceae</taxon>
        <taxon>Papilionoideae</taxon>
        <taxon>50 kb inversion clade</taxon>
        <taxon>NPAAA clade</taxon>
        <taxon>indigoferoid/millettioid clade</taxon>
        <taxon>Phaseoleae</taxon>
        <taxon>Mucuna</taxon>
    </lineage>
</organism>
<dbReference type="PROSITE" id="PS50994">
    <property type="entry name" value="INTEGRASE"/>
    <property type="match status" value="1"/>
</dbReference>
<keyword evidence="4" id="KW-1185">Reference proteome</keyword>
<keyword evidence="1" id="KW-1133">Transmembrane helix</keyword>
<dbReference type="InterPro" id="IPR041588">
    <property type="entry name" value="Integrase_H2C2"/>
</dbReference>
<accession>A0A371HTU3</accession>
<gene>
    <name evidence="3" type="primary">pol</name>
    <name evidence="3" type="ORF">CR513_09862</name>
</gene>
<sequence>MYADICNFLIASTFTPGASNVERQTWMQSQLVLHFCHSIAGGGHYGSGQTTRKVFDYGLYWPIIFQDTHEFVLPCEQCQKVRMEISRRKKYPNSRCYFVKFFMFGVFISWGHSLSPRETLIFYLLLIRFRDGWKLRPPKLMKLKFGVPKVLISDQGSHFYNRTMATILEKYRVVHKVATTYHPQTNGQAEVFNREIKKLLQKMANPNRNDWSRLLEDALWAHRIAYQTLLGMFPYHIELEELRLEAYENSRIYKEKLIASKLRSGWDGPFVVTNIFPYDVVELRDEANNRHFKVNGRQIKSYYEGPNPNPIRDEVEIILLMESVIPEDIP</sequence>
<evidence type="ECO:0000256" key="1">
    <source>
        <dbReference type="SAM" id="Phobius"/>
    </source>
</evidence>
<dbReference type="InterPro" id="IPR012337">
    <property type="entry name" value="RNaseH-like_sf"/>
</dbReference>
<feature type="domain" description="Integrase catalytic" evidence="2">
    <location>
        <begin position="88"/>
        <end position="242"/>
    </location>
</feature>
<dbReference type="PANTHER" id="PTHR47266">
    <property type="entry name" value="ENDONUCLEASE-RELATED"/>
    <property type="match status" value="1"/>
</dbReference>
<dbReference type="OrthoDB" id="1434039at2759"/>
<dbReference type="SUPFAM" id="SSF53098">
    <property type="entry name" value="Ribonuclease H-like"/>
    <property type="match status" value="1"/>
</dbReference>
<evidence type="ECO:0000313" key="4">
    <source>
        <dbReference type="Proteomes" id="UP000257109"/>
    </source>
</evidence>
<feature type="non-terminal residue" evidence="3">
    <location>
        <position position="1"/>
    </location>
</feature>
<dbReference type="Pfam" id="PF17921">
    <property type="entry name" value="Integrase_H2C2"/>
    <property type="match status" value="1"/>
</dbReference>
<dbReference type="GO" id="GO:0003676">
    <property type="term" value="F:nucleic acid binding"/>
    <property type="evidence" value="ECO:0007669"/>
    <property type="project" value="InterPro"/>
</dbReference>
<dbReference type="GO" id="GO:0015074">
    <property type="term" value="P:DNA integration"/>
    <property type="evidence" value="ECO:0007669"/>
    <property type="project" value="InterPro"/>
</dbReference>
<dbReference type="EMBL" id="QJKJ01001729">
    <property type="protein sequence ID" value="RDY06188.1"/>
    <property type="molecule type" value="Genomic_DNA"/>
</dbReference>
<dbReference type="Gene3D" id="1.10.340.70">
    <property type="match status" value="1"/>
</dbReference>
<dbReference type="InterPro" id="IPR052160">
    <property type="entry name" value="Gypsy_RT_Integrase-like"/>
</dbReference>
<name>A0A371HTU3_MUCPR</name>
<comment type="caution">
    <text evidence="3">The sequence shown here is derived from an EMBL/GenBank/DDBJ whole genome shotgun (WGS) entry which is preliminary data.</text>
</comment>
<dbReference type="InterPro" id="IPR001584">
    <property type="entry name" value="Integrase_cat-core"/>
</dbReference>
<reference evidence="3" key="1">
    <citation type="submission" date="2018-05" db="EMBL/GenBank/DDBJ databases">
        <title>Draft genome of Mucuna pruriens seed.</title>
        <authorList>
            <person name="Nnadi N.E."/>
            <person name="Vos R."/>
            <person name="Hasami M.H."/>
            <person name="Devisetty U.K."/>
            <person name="Aguiy J.C."/>
        </authorList>
    </citation>
    <scope>NUCLEOTIDE SEQUENCE [LARGE SCALE GENOMIC DNA]</scope>
    <source>
        <strain evidence="3">JCA_2017</strain>
    </source>
</reference>
<feature type="transmembrane region" description="Helical" evidence="1">
    <location>
        <begin position="97"/>
        <end position="115"/>
    </location>
</feature>
<evidence type="ECO:0000313" key="3">
    <source>
        <dbReference type="EMBL" id="RDY06188.1"/>
    </source>
</evidence>